<accession>A0A3S9SIX1</accession>
<dbReference type="PANTHER" id="PTHR30537">
    <property type="entry name" value="HTH-TYPE TRANSCRIPTIONAL REGULATOR"/>
    <property type="match status" value="1"/>
</dbReference>
<dbReference type="InterPro" id="IPR005119">
    <property type="entry name" value="LysR_subst-bd"/>
</dbReference>
<keyword evidence="4" id="KW-0804">Transcription</keyword>
<dbReference type="GO" id="GO:0043565">
    <property type="term" value="F:sequence-specific DNA binding"/>
    <property type="evidence" value="ECO:0007669"/>
    <property type="project" value="TreeGrafter"/>
</dbReference>
<evidence type="ECO:0000313" key="7">
    <source>
        <dbReference type="Proteomes" id="UP000282435"/>
    </source>
</evidence>
<dbReference type="Gene3D" id="1.10.10.10">
    <property type="entry name" value="Winged helix-like DNA-binding domain superfamily/Winged helix DNA-binding domain"/>
    <property type="match status" value="1"/>
</dbReference>
<comment type="similarity">
    <text evidence="1">Belongs to the LysR transcriptional regulatory family.</text>
</comment>
<protein>
    <submittedName>
        <fullName evidence="6">LysR family transcriptional regulator</fullName>
    </submittedName>
</protein>
<evidence type="ECO:0000256" key="4">
    <source>
        <dbReference type="ARBA" id="ARBA00023163"/>
    </source>
</evidence>
<dbReference type="SUPFAM" id="SSF46785">
    <property type="entry name" value="Winged helix' DNA-binding domain"/>
    <property type="match status" value="1"/>
</dbReference>
<keyword evidence="2" id="KW-0805">Transcription regulation</keyword>
<evidence type="ECO:0000259" key="5">
    <source>
        <dbReference type="PROSITE" id="PS50931"/>
    </source>
</evidence>
<dbReference type="Gene3D" id="3.40.190.10">
    <property type="entry name" value="Periplasmic binding protein-like II"/>
    <property type="match status" value="2"/>
</dbReference>
<dbReference type="SUPFAM" id="SSF53850">
    <property type="entry name" value="Periplasmic binding protein-like II"/>
    <property type="match status" value="1"/>
</dbReference>
<evidence type="ECO:0000256" key="3">
    <source>
        <dbReference type="ARBA" id="ARBA00023125"/>
    </source>
</evidence>
<dbReference type="PANTHER" id="PTHR30537:SF20">
    <property type="entry name" value="TRANSCRIPTIONAL REGULATORY PROTEIN"/>
    <property type="match status" value="1"/>
</dbReference>
<dbReference type="InterPro" id="IPR036388">
    <property type="entry name" value="WH-like_DNA-bd_sf"/>
</dbReference>
<dbReference type="OrthoDB" id="9786526at2"/>
<proteinExistence type="inferred from homology"/>
<dbReference type="PROSITE" id="PS50931">
    <property type="entry name" value="HTH_LYSR"/>
    <property type="match status" value="1"/>
</dbReference>
<reference evidence="6 7" key="1">
    <citation type="submission" date="2018-12" db="EMBL/GenBank/DDBJ databases">
        <title>Genome sequencing of Eikenella corrodens KCOM 3110 (= JS217).</title>
        <authorList>
            <person name="Koo J.-K."/>
            <person name="Park S.-N."/>
            <person name="Lim Y.K."/>
        </authorList>
    </citation>
    <scope>NUCLEOTIDE SEQUENCE [LARGE SCALE GENOMIC DNA]</scope>
    <source>
        <strain evidence="6 7">KCOM 3110</strain>
    </source>
</reference>
<evidence type="ECO:0000256" key="2">
    <source>
        <dbReference type="ARBA" id="ARBA00023015"/>
    </source>
</evidence>
<dbReference type="GO" id="GO:0003700">
    <property type="term" value="F:DNA-binding transcription factor activity"/>
    <property type="evidence" value="ECO:0007669"/>
    <property type="project" value="InterPro"/>
</dbReference>
<dbReference type="InterPro" id="IPR036390">
    <property type="entry name" value="WH_DNA-bd_sf"/>
</dbReference>
<dbReference type="AlphaFoldDB" id="A0A3S9SIX1"/>
<gene>
    <name evidence="6" type="ORF">ELB75_05295</name>
</gene>
<organism evidence="6 7">
    <name type="scientific">Eikenella corrodens</name>
    <dbReference type="NCBI Taxonomy" id="539"/>
    <lineage>
        <taxon>Bacteria</taxon>
        <taxon>Pseudomonadati</taxon>
        <taxon>Pseudomonadota</taxon>
        <taxon>Betaproteobacteria</taxon>
        <taxon>Neisseriales</taxon>
        <taxon>Neisseriaceae</taxon>
        <taxon>Eikenella</taxon>
    </lineage>
</organism>
<feature type="domain" description="HTH lysR-type" evidence="5">
    <location>
        <begin position="1"/>
        <end position="60"/>
    </location>
</feature>
<sequence length="309" mass="33808">MKTHSDELAAFVQVVESGSFSRAAERLGLANSAVSRTVKRLEDKLSANLLNRTTRQLRLTEEGCRFFERARQILHDIEAAEAEILSAGGAPQGVLRVDSATPTLLHLVAPLVRPFCERYPQVSLLLTSSEGYIDLIERRVDIAIRAGSLHDSALRARHLFDSRLKLVAAPDYLALHGTPQTVADLSQHILIGFSEPKTLNNWPFADTGHTPYAAVPQLSANSGETIRRLCLEGNGIACLSDFTVAADIAAGHLHELLPDRALNEAKPFYAVYYGDNAVSPKIRAFVDFLAERLGEKAGRGDLKDFAGWV</sequence>
<dbReference type="GO" id="GO:0006351">
    <property type="term" value="P:DNA-templated transcription"/>
    <property type="evidence" value="ECO:0007669"/>
    <property type="project" value="TreeGrafter"/>
</dbReference>
<dbReference type="InterPro" id="IPR058163">
    <property type="entry name" value="LysR-type_TF_proteobact-type"/>
</dbReference>
<dbReference type="RefSeq" id="WP_126983027.1">
    <property type="nucleotide sequence ID" value="NZ_CP034670.1"/>
</dbReference>
<dbReference type="InterPro" id="IPR000847">
    <property type="entry name" value="LysR_HTH_N"/>
</dbReference>
<dbReference type="FunFam" id="1.10.10.10:FF:000001">
    <property type="entry name" value="LysR family transcriptional regulator"/>
    <property type="match status" value="1"/>
</dbReference>
<dbReference type="Pfam" id="PF03466">
    <property type="entry name" value="LysR_substrate"/>
    <property type="match status" value="1"/>
</dbReference>
<dbReference type="Pfam" id="PF00126">
    <property type="entry name" value="HTH_1"/>
    <property type="match status" value="1"/>
</dbReference>
<name>A0A3S9SIX1_EIKCO</name>
<dbReference type="Proteomes" id="UP000282435">
    <property type="component" value="Chromosome"/>
</dbReference>
<dbReference type="PRINTS" id="PR00039">
    <property type="entry name" value="HTHLYSR"/>
</dbReference>
<evidence type="ECO:0000256" key="1">
    <source>
        <dbReference type="ARBA" id="ARBA00009437"/>
    </source>
</evidence>
<evidence type="ECO:0000313" key="6">
    <source>
        <dbReference type="EMBL" id="AZR59491.1"/>
    </source>
</evidence>
<keyword evidence="3" id="KW-0238">DNA-binding</keyword>
<dbReference type="EMBL" id="CP034670">
    <property type="protein sequence ID" value="AZR59491.1"/>
    <property type="molecule type" value="Genomic_DNA"/>
</dbReference>